<dbReference type="AlphaFoldDB" id="W9GQ77"/>
<evidence type="ECO:0000259" key="5">
    <source>
        <dbReference type="PROSITE" id="PS50977"/>
    </source>
</evidence>
<evidence type="ECO:0000313" key="6">
    <source>
        <dbReference type="EMBL" id="EWT07212.1"/>
    </source>
</evidence>
<proteinExistence type="predicted"/>
<reference evidence="7" key="1">
    <citation type="submission" date="2013-08" db="EMBL/GenBank/DDBJ databases">
        <title>Intrasporangium oryzae NRRL B-24470.</title>
        <authorList>
            <person name="Liu H."/>
            <person name="Wang G."/>
        </authorList>
    </citation>
    <scope>NUCLEOTIDE SEQUENCE [LARGE SCALE GENOMIC DNA]</scope>
    <source>
        <strain evidence="7">Q5-1</strain>
    </source>
</reference>
<dbReference type="PANTHER" id="PTHR30055">
    <property type="entry name" value="HTH-TYPE TRANSCRIPTIONAL REGULATOR RUTR"/>
    <property type="match status" value="1"/>
</dbReference>
<dbReference type="PRINTS" id="PR00455">
    <property type="entry name" value="HTHTETR"/>
</dbReference>
<comment type="caution">
    <text evidence="6">The sequence shown here is derived from an EMBL/GenBank/DDBJ whole genome shotgun (WGS) entry which is preliminary data.</text>
</comment>
<dbReference type="InterPro" id="IPR041490">
    <property type="entry name" value="KstR2_TetR_C"/>
</dbReference>
<keyword evidence="2 4" id="KW-0238">DNA-binding</keyword>
<dbReference type="GO" id="GO:0003700">
    <property type="term" value="F:DNA-binding transcription factor activity"/>
    <property type="evidence" value="ECO:0007669"/>
    <property type="project" value="TreeGrafter"/>
</dbReference>
<sequence>MHDVPTKQVDAKAERALRRRAEILRAAVQLFQEDGYHSTTTHAVADRAGISVGLIYQYFGNKEDLLRAAIVDILGEFRDRIPVAMDEAGDDPEARLRSGFRTLVAVIDEKPEATVLSYRESMTLSREGRDELKKLEVETAEPFRRAIEDGIRSGAFRAVDADLVVHNLLLVAHGWALKHWRLSTWLDLDTYVQRELDLVLGAIRP</sequence>
<dbReference type="PROSITE" id="PS50977">
    <property type="entry name" value="HTH_TETR_2"/>
    <property type="match status" value="1"/>
</dbReference>
<evidence type="ECO:0000256" key="1">
    <source>
        <dbReference type="ARBA" id="ARBA00023015"/>
    </source>
</evidence>
<evidence type="ECO:0000256" key="2">
    <source>
        <dbReference type="ARBA" id="ARBA00023125"/>
    </source>
</evidence>
<dbReference type="InterPro" id="IPR023772">
    <property type="entry name" value="DNA-bd_HTH_TetR-type_CS"/>
</dbReference>
<keyword evidence="7" id="KW-1185">Reference proteome</keyword>
<dbReference type="GO" id="GO:0000976">
    <property type="term" value="F:transcription cis-regulatory region binding"/>
    <property type="evidence" value="ECO:0007669"/>
    <property type="project" value="TreeGrafter"/>
</dbReference>
<dbReference type="Pfam" id="PF17932">
    <property type="entry name" value="TetR_C_24"/>
    <property type="match status" value="1"/>
</dbReference>
<dbReference type="InterPro" id="IPR036271">
    <property type="entry name" value="Tet_transcr_reg_TetR-rel_C_sf"/>
</dbReference>
<organism evidence="6 7">
    <name type="scientific">Intrasporangium chromatireducens Q5-1</name>
    <dbReference type="NCBI Taxonomy" id="584657"/>
    <lineage>
        <taxon>Bacteria</taxon>
        <taxon>Bacillati</taxon>
        <taxon>Actinomycetota</taxon>
        <taxon>Actinomycetes</taxon>
        <taxon>Micrococcales</taxon>
        <taxon>Intrasporangiaceae</taxon>
        <taxon>Intrasporangium</taxon>
    </lineage>
</organism>
<dbReference type="Pfam" id="PF00440">
    <property type="entry name" value="TetR_N"/>
    <property type="match status" value="1"/>
</dbReference>
<evidence type="ECO:0000256" key="4">
    <source>
        <dbReference type="PROSITE-ProRule" id="PRU00335"/>
    </source>
</evidence>
<dbReference type="Proteomes" id="UP000019494">
    <property type="component" value="Unassembled WGS sequence"/>
</dbReference>
<dbReference type="EMBL" id="AWQS01000018">
    <property type="protein sequence ID" value="EWT07212.1"/>
    <property type="molecule type" value="Genomic_DNA"/>
</dbReference>
<dbReference type="InterPro" id="IPR009057">
    <property type="entry name" value="Homeodomain-like_sf"/>
</dbReference>
<dbReference type="SUPFAM" id="SSF48498">
    <property type="entry name" value="Tetracyclin repressor-like, C-terminal domain"/>
    <property type="match status" value="1"/>
</dbReference>
<keyword evidence="3" id="KW-0804">Transcription</keyword>
<dbReference type="InterPro" id="IPR050109">
    <property type="entry name" value="HTH-type_TetR-like_transc_reg"/>
</dbReference>
<dbReference type="SUPFAM" id="SSF46689">
    <property type="entry name" value="Homeodomain-like"/>
    <property type="match status" value="1"/>
</dbReference>
<protein>
    <submittedName>
        <fullName evidence="6">TetR family transcriptional regulator</fullName>
    </submittedName>
</protein>
<feature type="domain" description="HTH tetR-type" evidence="5">
    <location>
        <begin position="17"/>
        <end position="77"/>
    </location>
</feature>
<dbReference type="InterPro" id="IPR001647">
    <property type="entry name" value="HTH_TetR"/>
</dbReference>
<dbReference type="Gene3D" id="1.10.357.10">
    <property type="entry name" value="Tetracycline Repressor, domain 2"/>
    <property type="match status" value="1"/>
</dbReference>
<name>W9GQ77_9MICO</name>
<evidence type="ECO:0000256" key="3">
    <source>
        <dbReference type="ARBA" id="ARBA00023163"/>
    </source>
</evidence>
<evidence type="ECO:0000313" key="7">
    <source>
        <dbReference type="Proteomes" id="UP000019494"/>
    </source>
</evidence>
<keyword evidence="1" id="KW-0805">Transcription regulation</keyword>
<dbReference type="Gene3D" id="1.10.10.60">
    <property type="entry name" value="Homeodomain-like"/>
    <property type="match status" value="1"/>
</dbReference>
<gene>
    <name evidence="6" type="ORF">N864_09745</name>
</gene>
<dbReference type="PANTHER" id="PTHR30055:SF234">
    <property type="entry name" value="HTH-TYPE TRANSCRIPTIONAL REGULATOR BETI"/>
    <property type="match status" value="1"/>
</dbReference>
<dbReference type="PROSITE" id="PS01081">
    <property type="entry name" value="HTH_TETR_1"/>
    <property type="match status" value="1"/>
</dbReference>
<accession>W9GQ77</accession>
<feature type="DNA-binding region" description="H-T-H motif" evidence="4">
    <location>
        <begin position="40"/>
        <end position="59"/>
    </location>
</feature>